<reference evidence="6 7" key="1">
    <citation type="journal article" date="1994" name="J. Ferment. Bioeng.">
        <title>Molecular cloning and nucleotide sequence of the gene for an alkaline protease from the alkalophilic Bacillus sp. KSM-K16.</title>
        <authorList>
            <person name="Hakamada Y."/>
            <person name="Kobayashi T."/>
            <person name="Hitomi J."/>
            <person name="Kawai S."/>
            <person name="Ito S."/>
        </authorList>
    </citation>
    <scope>NUCLEOTIDE SEQUENCE [LARGE SCALE GENOMIC DNA]</scope>
    <source>
        <strain evidence="6 7">KSM-K16</strain>
    </source>
</reference>
<dbReference type="PANTHER" id="PTHR30290">
    <property type="entry name" value="PERIPLASMIC BINDING COMPONENT OF ABC TRANSPORTER"/>
    <property type="match status" value="1"/>
</dbReference>
<dbReference type="eggNOG" id="COG0747">
    <property type="taxonomic scope" value="Bacteria"/>
</dbReference>
<reference evidence="7" key="4">
    <citation type="submission" date="2003-10" db="EMBL/GenBank/DDBJ databases">
        <title>The complete genome sequence of the alkaliphilic Bacillus clausii KSM-K16.</title>
        <authorList>
            <person name="Takaki Y."/>
            <person name="Kageyama Y."/>
            <person name="Shimamura S."/>
            <person name="Suzuki H."/>
            <person name="Nishi S."/>
            <person name="Hatada Y."/>
            <person name="Kawai S."/>
            <person name="Ito S."/>
            <person name="Horikoshi K."/>
        </authorList>
    </citation>
    <scope>NUCLEOTIDE SEQUENCE [LARGE SCALE GENOMIC DNA]</scope>
    <source>
        <strain evidence="7">KSM-K16</strain>
    </source>
</reference>
<dbReference type="HOGENOM" id="CLU_017028_7_5_9"/>
<feature type="domain" description="Solute-binding protein family 5" evidence="5">
    <location>
        <begin position="72"/>
        <end position="423"/>
    </location>
</feature>
<keyword evidence="2" id="KW-0813">Transport</keyword>
<dbReference type="OrthoDB" id="9796817at2"/>
<dbReference type="KEGG" id="bcl:ABC0234"/>
<dbReference type="PIRSF" id="PIRSF002741">
    <property type="entry name" value="MppA"/>
    <property type="match status" value="1"/>
</dbReference>
<dbReference type="InterPro" id="IPR050035">
    <property type="entry name" value="NikA"/>
</dbReference>
<reference evidence="6 7" key="5">
    <citation type="journal article" date="2007" name="Extremophiles">
        <title>Intragenomic diversity of the V1 regions of 16S rRNA genes in high-alkaline protease-producing Bacillus clausii spp.</title>
        <authorList>
            <person name="Kageyama Y."/>
            <person name="Takaki Y."/>
            <person name="Shimamura S."/>
            <person name="Nishi S."/>
            <person name="Nogi Y."/>
            <person name="Uchimura K."/>
            <person name="Kobayashi T."/>
            <person name="Hitomi J."/>
            <person name="Ozaki K."/>
            <person name="Kawai S."/>
            <person name="Ito S."/>
            <person name="Horikoshi K."/>
        </authorList>
    </citation>
    <scope>NUCLEOTIDE SEQUENCE [LARGE SCALE GENOMIC DNA]</scope>
    <source>
        <strain evidence="6 7">KSM-K16</strain>
    </source>
</reference>
<dbReference type="PANTHER" id="PTHR30290:SF9">
    <property type="entry name" value="OLIGOPEPTIDE-BINDING PROTEIN APPA"/>
    <property type="match status" value="1"/>
</dbReference>
<keyword evidence="7" id="KW-1185">Reference proteome</keyword>
<dbReference type="STRING" id="66692.ABC0234"/>
<dbReference type="GO" id="GO:0042597">
    <property type="term" value="C:periplasmic space"/>
    <property type="evidence" value="ECO:0007669"/>
    <property type="project" value="UniProtKB-ARBA"/>
</dbReference>
<evidence type="ECO:0000313" key="6">
    <source>
        <dbReference type="EMBL" id="BAD62777.1"/>
    </source>
</evidence>
<protein>
    <submittedName>
        <fullName evidence="6">Dipeptide/oligopeptide/nickel ABC transporter substrate-binding protein</fullName>
    </submittedName>
</protein>
<dbReference type="NCBIfam" id="NF045468">
    <property type="entry name" value="Opp5A_nikA"/>
    <property type="match status" value="1"/>
</dbReference>
<accession>Q5WLH8</accession>
<evidence type="ECO:0000256" key="4">
    <source>
        <dbReference type="SAM" id="SignalP"/>
    </source>
</evidence>
<sequence length="507" mass="57507">MQKKRLVKYLFVSSVLLLFSACSTSGEENSDTKELTFLFNFSSQTIDPHLDYTPLRAGVTETLVKLNDEELTIEPWLAETWDSEDGQHWTFDIRDDVTFQNGNPLTAESVKKSIERAMEVNPGVSEVLNIDYMEANELELTIVTNEPFPQFPSELVHPNASIIDVDGADPEKKPIGTGPFKIDTFVANSSLNVERFDDYWDAGAKLDRASFTFNEDESARLSALKSRGADIVYRPPVDSLVELNEDPEYKTESVVGLRTHELVFNTQKEVFADANVRNAFDALIDREELMDDIMSGQAELAEGPFLPEFNFTPAYEVKETGKEVALAWFEKAGFDIENEMVTKDGEPLELKLVTYTSRAEFPILSQALQSRAKEIGIEISIEVLENYEDYLIEEEDWDLGMYSPLIAPRGDASYFLNVSFKPEGALNFSKVDDPELTSLIEELDGTIAEDERNKLIEQALLHIDKKTYYSYLVHPNIVVAYNDRVSNWTTSKSEYYMLTNELDVHEN</sequence>
<keyword evidence="3 4" id="KW-0732">Signal</keyword>
<dbReference type="PROSITE" id="PS51257">
    <property type="entry name" value="PROKAR_LIPOPROTEIN"/>
    <property type="match status" value="1"/>
</dbReference>
<dbReference type="InterPro" id="IPR000914">
    <property type="entry name" value="SBP_5_dom"/>
</dbReference>
<gene>
    <name evidence="6" type="ordered locus">ABC0234</name>
</gene>
<dbReference type="GO" id="GO:1904680">
    <property type="term" value="F:peptide transmembrane transporter activity"/>
    <property type="evidence" value="ECO:0007669"/>
    <property type="project" value="TreeGrafter"/>
</dbReference>
<dbReference type="RefSeq" id="WP_011245097.1">
    <property type="nucleotide sequence ID" value="NC_006582.1"/>
</dbReference>
<dbReference type="InterPro" id="IPR039424">
    <property type="entry name" value="SBP_5"/>
</dbReference>
<dbReference type="GO" id="GO:0015833">
    <property type="term" value="P:peptide transport"/>
    <property type="evidence" value="ECO:0007669"/>
    <property type="project" value="TreeGrafter"/>
</dbReference>
<feature type="chain" id="PRO_5039660943" evidence="4">
    <location>
        <begin position="26"/>
        <end position="507"/>
    </location>
</feature>
<organism evidence="6 7">
    <name type="scientific">Shouchella clausii (strain KSM-K16)</name>
    <name type="common">Alkalihalobacillus clausii</name>
    <dbReference type="NCBI Taxonomy" id="66692"/>
    <lineage>
        <taxon>Bacteria</taxon>
        <taxon>Bacillati</taxon>
        <taxon>Bacillota</taxon>
        <taxon>Bacilli</taxon>
        <taxon>Bacillales</taxon>
        <taxon>Bacillaceae</taxon>
        <taxon>Shouchella</taxon>
    </lineage>
</organism>
<proteinExistence type="inferred from homology"/>
<evidence type="ECO:0000259" key="5">
    <source>
        <dbReference type="Pfam" id="PF00496"/>
    </source>
</evidence>
<reference evidence="6 7" key="2">
    <citation type="journal article" date="1995" name="Appl. Microbiol. Biotechnol.">
        <title>Purification and properties of an alkaline protease from alkalophilic Bacillus sp. KSM-K16.</title>
        <authorList>
            <person name="Kobayashi T."/>
            <person name="Hakamada Y."/>
            <person name="Adachi S."/>
            <person name="Hitomi J."/>
            <person name="Yoshimatsu T."/>
            <person name="Koike K."/>
            <person name="Kawai S."/>
            <person name="Ito S."/>
        </authorList>
    </citation>
    <scope>NUCLEOTIDE SEQUENCE [LARGE SCALE GENOMIC DNA]</scope>
    <source>
        <strain evidence="6 7">KSM-K16</strain>
    </source>
</reference>
<dbReference type="Gene3D" id="3.10.105.10">
    <property type="entry name" value="Dipeptide-binding Protein, Domain 3"/>
    <property type="match status" value="1"/>
</dbReference>
<dbReference type="CDD" id="cd08490">
    <property type="entry name" value="PBP2_NikA_DppA_OppA_like_3"/>
    <property type="match status" value="1"/>
</dbReference>
<dbReference type="Proteomes" id="UP000001168">
    <property type="component" value="Chromosome"/>
</dbReference>
<dbReference type="EMBL" id="AP006627">
    <property type="protein sequence ID" value="BAD62777.1"/>
    <property type="molecule type" value="Genomic_DNA"/>
</dbReference>
<dbReference type="GO" id="GO:0043190">
    <property type="term" value="C:ATP-binding cassette (ABC) transporter complex"/>
    <property type="evidence" value="ECO:0007669"/>
    <property type="project" value="InterPro"/>
</dbReference>
<feature type="signal peptide" evidence="4">
    <location>
        <begin position="1"/>
        <end position="25"/>
    </location>
</feature>
<dbReference type="Gene3D" id="3.40.190.10">
    <property type="entry name" value="Periplasmic binding protein-like II"/>
    <property type="match status" value="1"/>
</dbReference>
<dbReference type="SUPFAM" id="SSF53850">
    <property type="entry name" value="Periplasmic binding protein-like II"/>
    <property type="match status" value="1"/>
</dbReference>
<evidence type="ECO:0000256" key="2">
    <source>
        <dbReference type="ARBA" id="ARBA00022448"/>
    </source>
</evidence>
<name>Q5WLH8_SHOC1</name>
<dbReference type="AlphaFoldDB" id="Q5WLH8"/>
<evidence type="ECO:0000256" key="1">
    <source>
        <dbReference type="ARBA" id="ARBA00005695"/>
    </source>
</evidence>
<evidence type="ECO:0000313" key="7">
    <source>
        <dbReference type="Proteomes" id="UP000001168"/>
    </source>
</evidence>
<dbReference type="Pfam" id="PF00496">
    <property type="entry name" value="SBP_bac_5"/>
    <property type="match status" value="1"/>
</dbReference>
<dbReference type="InterPro" id="IPR030678">
    <property type="entry name" value="Peptide/Ni-bd"/>
</dbReference>
<evidence type="ECO:0000256" key="3">
    <source>
        <dbReference type="ARBA" id="ARBA00022729"/>
    </source>
</evidence>
<comment type="similarity">
    <text evidence="1">Belongs to the bacterial solute-binding protein 5 family.</text>
</comment>
<reference evidence="6 7" key="3">
    <citation type="journal article" date="1997" name="Protein Eng.">
        <title>High-resolution crystal structure of M-protease: phylogeny aided analysis of the high-alkaline adaptation mechanism.</title>
        <authorList>
            <person name="Shirai T."/>
            <person name="Suzuki A."/>
            <person name="Yamane T."/>
            <person name="Ashida T."/>
            <person name="Kobayashi T."/>
            <person name="Ito S."/>
        </authorList>
    </citation>
    <scope>NUCLEOTIDE SEQUENCE [LARGE SCALE GENOMIC DNA]</scope>
    <source>
        <strain evidence="6 7">KSM-K16</strain>
    </source>
</reference>